<comment type="caution">
    <text evidence="1">The sequence shown here is derived from an EMBL/GenBank/DDBJ whole genome shotgun (WGS) entry which is preliminary data.</text>
</comment>
<sequence>MQLLQVPAVVVHTASWGRRRPGSPSGPLVEYTARRLARTFPAPSSVSRRFPRQRPRLLDTAARYFVARRSRTPPSKSCRARESLPLSGFPFSSLRPFVLGSQSRDVSWLKGVVQPDLVVLEAIGAPPRHDVSRRPEIGAQRVGAGEGSQISTPPSPQGSDSGGLEVAWFPGTAVGNSISSVSPMMTRTLDDDSGGTKPGRPVVDVHSLGSPRPTEHVHELAFVRSDSGVMSTNKFRLALLQLSVTTNKTRNLERTSKLIREAAYEGANIICLPECFNFPYDPKDFSINAESIPGRSSEVLSSFAKESQVYLVGGTLSERGNGKCYNSCLVYGPDGSMLAKHRKVHLFDANVPGKLIFSESNFLAPGDGLTTFDTPFCKVGRGVCYDIAFAPFAQVYAQLGCKLLLFPAAFNLITGPKYWELLWRCRAFDNQVYVASVSPARDETASYVTWGHSMLVDPSGEVVKEAGVAEELILADVNLEHLVSMRDQMPKNKHKRNDIYKVVSCKDVGSNLAAS</sequence>
<accession>A0AC60P8A0</accession>
<keyword evidence="2" id="KW-1185">Reference proteome</keyword>
<dbReference type="EMBL" id="JABSTQ010011055">
    <property type="protein sequence ID" value="KAG0415566.1"/>
    <property type="molecule type" value="Genomic_DNA"/>
</dbReference>
<proteinExistence type="predicted"/>
<organism evidence="1 2">
    <name type="scientific">Ixodes persulcatus</name>
    <name type="common">Taiga tick</name>
    <dbReference type="NCBI Taxonomy" id="34615"/>
    <lineage>
        <taxon>Eukaryota</taxon>
        <taxon>Metazoa</taxon>
        <taxon>Ecdysozoa</taxon>
        <taxon>Arthropoda</taxon>
        <taxon>Chelicerata</taxon>
        <taxon>Arachnida</taxon>
        <taxon>Acari</taxon>
        <taxon>Parasitiformes</taxon>
        <taxon>Ixodida</taxon>
        <taxon>Ixodoidea</taxon>
        <taxon>Ixodidae</taxon>
        <taxon>Ixodinae</taxon>
        <taxon>Ixodes</taxon>
    </lineage>
</organism>
<evidence type="ECO:0000313" key="1">
    <source>
        <dbReference type="EMBL" id="KAG0415566.1"/>
    </source>
</evidence>
<dbReference type="Proteomes" id="UP000805193">
    <property type="component" value="Unassembled WGS sequence"/>
</dbReference>
<evidence type="ECO:0000313" key="2">
    <source>
        <dbReference type="Proteomes" id="UP000805193"/>
    </source>
</evidence>
<gene>
    <name evidence="1" type="ORF">HPB47_007267</name>
</gene>
<protein>
    <submittedName>
        <fullName evidence="1">Uncharacterized protein</fullName>
    </submittedName>
</protein>
<reference evidence="1 2" key="1">
    <citation type="journal article" date="2020" name="Cell">
        <title>Large-Scale Comparative Analyses of Tick Genomes Elucidate Their Genetic Diversity and Vector Capacities.</title>
        <authorList>
            <consortium name="Tick Genome and Microbiome Consortium (TIGMIC)"/>
            <person name="Jia N."/>
            <person name="Wang J."/>
            <person name="Shi W."/>
            <person name="Du L."/>
            <person name="Sun Y."/>
            <person name="Zhan W."/>
            <person name="Jiang J.F."/>
            <person name="Wang Q."/>
            <person name="Zhang B."/>
            <person name="Ji P."/>
            <person name="Bell-Sakyi L."/>
            <person name="Cui X.M."/>
            <person name="Yuan T.T."/>
            <person name="Jiang B.G."/>
            <person name="Yang W.F."/>
            <person name="Lam T.T."/>
            <person name="Chang Q.C."/>
            <person name="Ding S.J."/>
            <person name="Wang X.J."/>
            <person name="Zhu J.G."/>
            <person name="Ruan X.D."/>
            <person name="Zhao L."/>
            <person name="Wei J.T."/>
            <person name="Ye R.Z."/>
            <person name="Que T.C."/>
            <person name="Du C.H."/>
            <person name="Zhou Y.H."/>
            <person name="Cheng J.X."/>
            <person name="Dai P.F."/>
            <person name="Guo W.B."/>
            <person name="Han X.H."/>
            <person name="Huang E.J."/>
            <person name="Li L.F."/>
            <person name="Wei W."/>
            <person name="Gao Y.C."/>
            <person name="Liu J.Z."/>
            <person name="Shao H.Z."/>
            <person name="Wang X."/>
            <person name="Wang C.C."/>
            <person name="Yang T.C."/>
            <person name="Huo Q.B."/>
            <person name="Li W."/>
            <person name="Chen H.Y."/>
            <person name="Chen S.E."/>
            <person name="Zhou L.G."/>
            <person name="Ni X.B."/>
            <person name="Tian J.H."/>
            <person name="Sheng Y."/>
            <person name="Liu T."/>
            <person name="Pan Y.S."/>
            <person name="Xia L.Y."/>
            <person name="Li J."/>
            <person name="Zhao F."/>
            <person name="Cao W.C."/>
        </authorList>
    </citation>
    <scope>NUCLEOTIDE SEQUENCE [LARGE SCALE GENOMIC DNA]</scope>
    <source>
        <strain evidence="1">Iper-2018</strain>
    </source>
</reference>
<name>A0AC60P8A0_IXOPE</name>